<dbReference type="EMBL" id="KV426349">
    <property type="protein sequence ID" value="KZV82054.1"/>
    <property type="molecule type" value="Genomic_DNA"/>
</dbReference>
<keyword evidence="3" id="KW-1185">Reference proteome</keyword>
<organism evidence="2 3">
    <name type="scientific">Exidia glandulosa HHB12029</name>
    <dbReference type="NCBI Taxonomy" id="1314781"/>
    <lineage>
        <taxon>Eukaryota</taxon>
        <taxon>Fungi</taxon>
        <taxon>Dikarya</taxon>
        <taxon>Basidiomycota</taxon>
        <taxon>Agaricomycotina</taxon>
        <taxon>Agaricomycetes</taxon>
        <taxon>Auriculariales</taxon>
        <taxon>Exidiaceae</taxon>
        <taxon>Exidia</taxon>
    </lineage>
</organism>
<sequence>MTATTRDSFFSTSLLSFDRTPGSGRHTQKASEWPYTGTFTGYINYEKCASDEDEVVPLRPRWQPVRPPRSPWPAAFDRDAQPAGTTATTTASHRAVGTHVQVDLSNVRHPTTEGSAPATSLWERFALDSPKDQTITVVSGSQQSAPRVSYVLATDLSDEPDPIMQSLIDEHDMDFLDGKYRLPQSFKQSQSRSPRVPVQGAMTSIIPKVSLLFTSCTKWSQSPIRATSALTNPTIANAWLLFTSFAVVDTRFYRPGTSGGALSDSQDSACNSASAPWETLGDRSSAHTGSGSSFYLETSFSPADASSNKARRRSSTFSVSTSARLGPGRTTGSGPAIGATTPTTKDSTPQPAASKALPSMLNSDAYPRPTLRVRIADGKFPTPYANAVGHIVEANMRAEQRASVGMESLASTSTFSTASTFSSAYSGYSSVTAASDETTARPLPDGHRDSLNVYVLRSRARSMRNIDADADTRPSEEGSSPFEDFTLAMSTADLEGAYSTEDSAPLTIDQIARALFEGDDSVCSTAGTDEVVPLTIDQIAMTLTSDPFQGQRDFLSEFSRRSQMRFQIDDSSSELADEEEQSPFAGSPLTTSTSADSSYSDSTVEDNEGARDFTAGSPARSPIDRSVPSIAELDTPATPRRTIRREATFPSPRHERPFLARTLTKPLASPNRENMPPSPVNPFTALPRAAASTLDLFKDLPPTPPRETPPAIDGNDDEERSKRVTAGRTLGKITNTVRAMSRLMRTKSRARLAEVFTADA</sequence>
<feature type="compositionally biased region" description="Polar residues" evidence="1">
    <location>
        <begin position="263"/>
        <end position="274"/>
    </location>
</feature>
<evidence type="ECO:0000313" key="2">
    <source>
        <dbReference type="EMBL" id="KZV82054.1"/>
    </source>
</evidence>
<feature type="region of interest" description="Disordered" evidence="1">
    <location>
        <begin position="696"/>
        <end position="725"/>
    </location>
</feature>
<evidence type="ECO:0000313" key="3">
    <source>
        <dbReference type="Proteomes" id="UP000077266"/>
    </source>
</evidence>
<dbReference type="Proteomes" id="UP000077266">
    <property type="component" value="Unassembled WGS sequence"/>
</dbReference>
<accession>A0A165C9A7</accession>
<reference evidence="2 3" key="1">
    <citation type="journal article" date="2016" name="Mol. Biol. Evol.">
        <title>Comparative Genomics of Early-Diverging Mushroom-Forming Fungi Provides Insights into the Origins of Lignocellulose Decay Capabilities.</title>
        <authorList>
            <person name="Nagy L.G."/>
            <person name="Riley R."/>
            <person name="Tritt A."/>
            <person name="Adam C."/>
            <person name="Daum C."/>
            <person name="Floudas D."/>
            <person name="Sun H."/>
            <person name="Yadav J.S."/>
            <person name="Pangilinan J."/>
            <person name="Larsson K.H."/>
            <person name="Matsuura K."/>
            <person name="Barry K."/>
            <person name="Labutti K."/>
            <person name="Kuo R."/>
            <person name="Ohm R.A."/>
            <person name="Bhattacharya S.S."/>
            <person name="Shirouzu T."/>
            <person name="Yoshinaga Y."/>
            <person name="Martin F.M."/>
            <person name="Grigoriev I.V."/>
            <person name="Hibbett D.S."/>
        </authorList>
    </citation>
    <scope>NUCLEOTIDE SEQUENCE [LARGE SCALE GENOMIC DNA]</scope>
    <source>
        <strain evidence="2 3">HHB12029</strain>
    </source>
</reference>
<feature type="compositionally biased region" description="Low complexity" evidence="1">
    <location>
        <begin position="590"/>
        <end position="602"/>
    </location>
</feature>
<feature type="compositionally biased region" description="Polar residues" evidence="1">
    <location>
        <begin position="340"/>
        <end position="351"/>
    </location>
</feature>
<dbReference type="InParanoid" id="A0A165C9A7"/>
<feature type="compositionally biased region" description="Acidic residues" evidence="1">
    <location>
        <begin position="571"/>
        <end position="581"/>
    </location>
</feature>
<feature type="region of interest" description="Disordered" evidence="1">
    <location>
        <begin position="569"/>
        <end position="650"/>
    </location>
</feature>
<feature type="compositionally biased region" description="Low complexity" evidence="1">
    <location>
        <begin position="315"/>
        <end position="324"/>
    </location>
</feature>
<proteinExistence type="predicted"/>
<evidence type="ECO:0000256" key="1">
    <source>
        <dbReference type="SAM" id="MobiDB-lite"/>
    </source>
</evidence>
<name>A0A165C9A7_EXIGL</name>
<dbReference type="AlphaFoldDB" id="A0A165C9A7"/>
<feature type="region of interest" description="Disordered" evidence="1">
    <location>
        <begin position="61"/>
        <end position="92"/>
    </location>
</feature>
<protein>
    <submittedName>
        <fullName evidence="2">Uncharacterized protein</fullName>
    </submittedName>
</protein>
<feature type="region of interest" description="Disordered" evidence="1">
    <location>
        <begin position="257"/>
        <end position="284"/>
    </location>
</feature>
<feature type="region of interest" description="Disordered" evidence="1">
    <location>
        <begin position="304"/>
        <end position="363"/>
    </location>
</feature>
<gene>
    <name evidence="2" type="ORF">EXIGLDRAFT_755205</name>
</gene>